<dbReference type="PRINTS" id="PR00959">
    <property type="entry name" value="MEVGALKINASE"/>
</dbReference>
<reference evidence="6" key="1">
    <citation type="submission" date="2018-05" db="EMBL/GenBank/DDBJ databases">
        <authorList>
            <person name="Lanie J.A."/>
            <person name="Ng W.-L."/>
            <person name="Kazmierczak K.M."/>
            <person name="Andrzejewski T.M."/>
            <person name="Davidsen T.M."/>
            <person name="Wayne K.J."/>
            <person name="Tettelin H."/>
            <person name="Glass J.I."/>
            <person name="Rusch D."/>
            <person name="Podicherti R."/>
            <person name="Tsui H.-C.T."/>
            <person name="Winkler M.E."/>
        </authorList>
    </citation>
    <scope>NUCLEOTIDE SEQUENCE</scope>
</reference>
<dbReference type="GO" id="GO:0005524">
    <property type="term" value="F:ATP binding"/>
    <property type="evidence" value="ECO:0007669"/>
    <property type="project" value="UniProtKB-KW"/>
</dbReference>
<evidence type="ECO:0000256" key="1">
    <source>
        <dbReference type="ARBA" id="ARBA00006566"/>
    </source>
</evidence>
<evidence type="ECO:0000259" key="4">
    <source>
        <dbReference type="Pfam" id="PF00288"/>
    </source>
</evidence>
<dbReference type="GO" id="GO:0004335">
    <property type="term" value="F:galactokinase activity"/>
    <property type="evidence" value="ECO:0007669"/>
    <property type="project" value="InterPro"/>
</dbReference>
<protein>
    <recommendedName>
        <fullName evidence="7">GHMP kinase N-terminal domain-containing protein</fullName>
    </recommendedName>
</protein>
<evidence type="ECO:0000313" key="6">
    <source>
        <dbReference type="EMBL" id="SVA31138.1"/>
    </source>
</evidence>
<organism evidence="6">
    <name type="scientific">marine metagenome</name>
    <dbReference type="NCBI Taxonomy" id="408172"/>
    <lineage>
        <taxon>unclassified sequences</taxon>
        <taxon>metagenomes</taxon>
        <taxon>ecological metagenomes</taxon>
    </lineage>
</organism>
<dbReference type="EMBL" id="UINC01007050">
    <property type="protein sequence ID" value="SVA31138.1"/>
    <property type="molecule type" value="Genomic_DNA"/>
</dbReference>
<dbReference type="InterPro" id="IPR006204">
    <property type="entry name" value="GHMP_kinase_N_dom"/>
</dbReference>
<comment type="similarity">
    <text evidence="1">Belongs to the GHMP kinase family. GalK subfamily.</text>
</comment>
<sequence>MDLMHISTPGRICLFGEHQDYLGLPVIAMAITLRAELRGEKRSDQKVVVHKPDIGETEIFSLNDLAYQKPRDYFKSGIIVSKKAGFTFSTGFECEITSDIPISAGTSSSSAITVSWIHFLSQMADEPVHLSKQKIGSLSYQTEV</sequence>
<gene>
    <name evidence="6" type="ORF">METZ01_LOCUS83992</name>
</gene>
<dbReference type="GO" id="GO:0006012">
    <property type="term" value="P:galactose metabolic process"/>
    <property type="evidence" value="ECO:0007669"/>
    <property type="project" value="InterPro"/>
</dbReference>
<dbReference type="GO" id="GO:0005829">
    <property type="term" value="C:cytosol"/>
    <property type="evidence" value="ECO:0007669"/>
    <property type="project" value="TreeGrafter"/>
</dbReference>
<dbReference type="PRINTS" id="PR00473">
    <property type="entry name" value="GALCTOKINASE"/>
</dbReference>
<evidence type="ECO:0008006" key="7">
    <source>
        <dbReference type="Google" id="ProtNLM"/>
    </source>
</evidence>
<dbReference type="InterPro" id="IPR020568">
    <property type="entry name" value="Ribosomal_Su5_D2-typ_SF"/>
</dbReference>
<dbReference type="Gene3D" id="3.30.230.10">
    <property type="match status" value="1"/>
</dbReference>
<dbReference type="PANTHER" id="PTHR10457">
    <property type="entry name" value="MEVALONATE KINASE/GALACTOKINASE"/>
    <property type="match status" value="1"/>
</dbReference>
<dbReference type="AlphaFoldDB" id="A0A381UU28"/>
<keyword evidence="2" id="KW-0547">Nucleotide-binding</keyword>
<dbReference type="Pfam" id="PF00288">
    <property type="entry name" value="GHMP_kinases_N"/>
    <property type="match status" value="1"/>
</dbReference>
<feature type="domain" description="Galactokinase N-terminal" evidence="5">
    <location>
        <begin position="6"/>
        <end position="34"/>
    </location>
</feature>
<dbReference type="InterPro" id="IPR019539">
    <property type="entry name" value="GalKase_N"/>
</dbReference>
<dbReference type="PANTHER" id="PTHR10457:SF7">
    <property type="entry name" value="GALACTOKINASE-RELATED"/>
    <property type="match status" value="1"/>
</dbReference>
<dbReference type="SUPFAM" id="SSF54211">
    <property type="entry name" value="Ribosomal protein S5 domain 2-like"/>
    <property type="match status" value="1"/>
</dbReference>
<dbReference type="Pfam" id="PF10509">
    <property type="entry name" value="GalKase_gal_bdg"/>
    <property type="match status" value="1"/>
</dbReference>
<keyword evidence="3" id="KW-0067">ATP-binding</keyword>
<name>A0A381UU28_9ZZZZ</name>
<evidence type="ECO:0000259" key="5">
    <source>
        <dbReference type="Pfam" id="PF10509"/>
    </source>
</evidence>
<dbReference type="InterPro" id="IPR014721">
    <property type="entry name" value="Ribsml_uS5_D2-typ_fold_subgr"/>
</dbReference>
<feature type="non-terminal residue" evidence="6">
    <location>
        <position position="144"/>
    </location>
</feature>
<feature type="domain" description="GHMP kinase N-terminal" evidence="4">
    <location>
        <begin position="81"/>
        <end position="143"/>
    </location>
</feature>
<evidence type="ECO:0000256" key="2">
    <source>
        <dbReference type="ARBA" id="ARBA00022741"/>
    </source>
</evidence>
<accession>A0A381UU28</accession>
<dbReference type="InterPro" id="IPR000705">
    <property type="entry name" value="Galactokinase"/>
</dbReference>
<evidence type="ECO:0000256" key="3">
    <source>
        <dbReference type="ARBA" id="ARBA00022840"/>
    </source>
</evidence>
<proteinExistence type="inferred from homology"/>